<dbReference type="AlphaFoldDB" id="A0A7Y9S3V6"/>
<dbReference type="GO" id="GO:0005524">
    <property type="term" value="F:ATP binding"/>
    <property type="evidence" value="ECO:0007669"/>
    <property type="project" value="UniProtKB-KW"/>
</dbReference>
<dbReference type="PANTHER" id="PTHR12358:SF106">
    <property type="entry name" value="LIPID KINASE YEGS"/>
    <property type="match status" value="1"/>
</dbReference>
<accession>A0A7Y9S3V6</accession>
<keyword evidence="7" id="KW-0444">Lipid biosynthesis</keyword>
<comment type="similarity">
    <text evidence="2">Belongs to the diacylglycerol/lipid kinase family.</text>
</comment>
<dbReference type="RefSeq" id="WP_179502644.1">
    <property type="nucleotide sequence ID" value="NZ_JACCAA010000001.1"/>
</dbReference>
<keyword evidence="7" id="KW-0594">Phospholipid biosynthesis</keyword>
<keyword evidence="8" id="KW-1208">Phospholipid metabolism</keyword>
<keyword evidence="6" id="KW-0067">ATP-binding</keyword>
<evidence type="ECO:0000256" key="5">
    <source>
        <dbReference type="ARBA" id="ARBA00022777"/>
    </source>
</evidence>
<dbReference type="PANTHER" id="PTHR12358">
    <property type="entry name" value="SPHINGOSINE KINASE"/>
    <property type="match status" value="1"/>
</dbReference>
<dbReference type="GO" id="GO:0005886">
    <property type="term" value="C:plasma membrane"/>
    <property type="evidence" value="ECO:0007669"/>
    <property type="project" value="TreeGrafter"/>
</dbReference>
<keyword evidence="3" id="KW-0808">Transferase</keyword>
<reference evidence="10 11" key="1">
    <citation type="submission" date="2020-07" db="EMBL/GenBank/DDBJ databases">
        <title>Sequencing the genomes of 1000 actinobacteria strains.</title>
        <authorList>
            <person name="Klenk H.-P."/>
        </authorList>
    </citation>
    <scope>NUCLEOTIDE SEQUENCE [LARGE SCALE GENOMIC DNA]</scope>
    <source>
        <strain evidence="10 11">DSM 23819</strain>
    </source>
</reference>
<dbReference type="InterPro" id="IPR050187">
    <property type="entry name" value="Lipid_Phosphate_FormReg"/>
</dbReference>
<dbReference type="PROSITE" id="PS50146">
    <property type="entry name" value="DAGK"/>
    <property type="match status" value="1"/>
</dbReference>
<keyword evidence="5 10" id="KW-0418">Kinase</keyword>
<keyword evidence="4" id="KW-0547">Nucleotide-binding</keyword>
<dbReference type="EMBL" id="JACCAA010000001">
    <property type="protein sequence ID" value="NYG59618.1"/>
    <property type="molecule type" value="Genomic_DNA"/>
</dbReference>
<dbReference type="Gene3D" id="3.40.50.10330">
    <property type="entry name" value="Probable inorganic polyphosphate/atp-NAD kinase, domain 1"/>
    <property type="match status" value="1"/>
</dbReference>
<dbReference type="GO" id="GO:0004143">
    <property type="term" value="F:ATP-dependent diacylglycerol kinase activity"/>
    <property type="evidence" value="ECO:0007669"/>
    <property type="project" value="TreeGrafter"/>
</dbReference>
<evidence type="ECO:0000256" key="4">
    <source>
        <dbReference type="ARBA" id="ARBA00022741"/>
    </source>
</evidence>
<dbReference type="Pfam" id="PF00781">
    <property type="entry name" value="DAGK_cat"/>
    <property type="match status" value="1"/>
</dbReference>
<proteinExistence type="inferred from homology"/>
<name>A0A7Y9S3V6_9ACTN</name>
<evidence type="ECO:0000256" key="2">
    <source>
        <dbReference type="ARBA" id="ARBA00005983"/>
    </source>
</evidence>
<evidence type="ECO:0000256" key="7">
    <source>
        <dbReference type="ARBA" id="ARBA00023209"/>
    </source>
</evidence>
<evidence type="ECO:0000313" key="10">
    <source>
        <dbReference type="EMBL" id="NYG59618.1"/>
    </source>
</evidence>
<evidence type="ECO:0000256" key="1">
    <source>
        <dbReference type="ARBA" id="ARBA00001946"/>
    </source>
</evidence>
<dbReference type="GO" id="GO:0008654">
    <property type="term" value="P:phospholipid biosynthetic process"/>
    <property type="evidence" value="ECO:0007669"/>
    <property type="project" value="UniProtKB-KW"/>
</dbReference>
<dbReference type="InterPro" id="IPR001206">
    <property type="entry name" value="Diacylglycerol_kinase_cat_dom"/>
</dbReference>
<keyword evidence="7" id="KW-0443">Lipid metabolism</keyword>
<dbReference type="SUPFAM" id="SSF111331">
    <property type="entry name" value="NAD kinase/diacylglycerol kinase-like"/>
    <property type="match status" value="1"/>
</dbReference>
<comment type="caution">
    <text evidence="10">The sequence shown here is derived from an EMBL/GenBank/DDBJ whole genome shotgun (WGS) entry which is preliminary data.</text>
</comment>
<evidence type="ECO:0000313" key="11">
    <source>
        <dbReference type="Proteomes" id="UP000540656"/>
    </source>
</evidence>
<organism evidence="10 11">
    <name type="scientific">Nocardioides daedukensis</name>
    <dbReference type="NCBI Taxonomy" id="634462"/>
    <lineage>
        <taxon>Bacteria</taxon>
        <taxon>Bacillati</taxon>
        <taxon>Actinomycetota</taxon>
        <taxon>Actinomycetes</taxon>
        <taxon>Propionibacteriales</taxon>
        <taxon>Nocardioidaceae</taxon>
        <taxon>Nocardioides</taxon>
    </lineage>
</organism>
<dbReference type="InterPro" id="IPR045540">
    <property type="entry name" value="YegS/DAGK_C"/>
</dbReference>
<dbReference type="InterPro" id="IPR016064">
    <property type="entry name" value="NAD/diacylglycerol_kinase_sf"/>
</dbReference>
<dbReference type="SMART" id="SM00046">
    <property type="entry name" value="DAGKc"/>
    <property type="match status" value="1"/>
</dbReference>
<evidence type="ECO:0000256" key="6">
    <source>
        <dbReference type="ARBA" id="ARBA00022840"/>
    </source>
</evidence>
<dbReference type="InterPro" id="IPR017438">
    <property type="entry name" value="ATP-NAD_kinase_N"/>
</dbReference>
<evidence type="ECO:0000256" key="3">
    <source>
        <dbReference type="ARBA" id="ARBA00022679"/>
    </source>
</evidence>
<comment type="cofactor">
    <cofactor evidence="1">
        <name>Mg(2+)</name>
        <dbReference type="ChEBI" id="CHEBI:18420"/>
    </cofactor>
</comment>
<keyword evidence="11" id="KW-1185">Reference proteome</keyword>
<sequence>MSSPQEDPRQTPTQRSFAFLVNPTSGGGAAPAAVVTVARILRDAGAVVDVTYSPGPKATLDLVAAAVERGDVVVSVGGDGMLSSIAGEVARLGGVLAIVPAGRGNDFARMLGLPESPEEIASVLLEAAPTPTDLLEATLADGSTRVVAGSVYAGVDAQTAALVNRLHWLPKKLQYPAATVKSLATFRPTTYTVSIDGLTRSFLGATVVVANSGYYGKGMHIAPNASVDDGELDVIVIEAAGRVGMIRAFPKVYDGRHVDLEQVHVFRGRSVTVAGSPPVAMGGDGEPMAALGAEPVRIDVRPGAVRILR</sequence>
<dbReference type="Gene3D" id="2.60.200.40">
    <property type="match status" value="1"/>
</dbReference>
<dbReference type="Proteomes" id="UP000540656">
    <property type="component" value="Unassembled WGS sequence"/>
</dbReference>
<evidence type="ECO:0000259" key="9">
    <source>
        <dbReference type="PROSITE" id="PS50146"/>
    </source>
</evidence>
<feature type="domain" description="DAGKc" evidence="9">
    <location>
        <begin position="12"/>
        <end position="141"/>
    </location>
</feature>
<evidence type="ECO:0000256" key="8">
    <source>
        <dbReference type="ARBA" id="ARBA00023264"/>
    </source>
</evidence>
<gene>
    <name evidence="10" type="ORF">BJ980_002541</name>
</gene>
<dbReference type="Pfam" id="PF19279">
    <property type="entry name" value="YegS_C"/>
    <property type="match status" value="1"/>
</dbReference>
<protein>
    <submittedName>
        <fullName evidence="10">Diacylglycerol kinase family enzyme</fullName>
    </submittedName>
</protein>